<feature type="non-terminal residue" evidence="3">
    <location>
        <position position="166"/>
    </location>
</feature>
<dbReference type="PRINTS" id="PR00080">
    <property type="entry name" value="SDRFAMILY"/>
</dbReference>
<evidence type="ECO:0000256" key="1">
    <source>
        <dbReference type="ARBA" id="ARBA00006484"/>
    </source>
</evidence>
<reference evidence="3 4" key="1">
    <citation type="submission" date="2024-05" db="EMBL/GenBank/DDBJ databases">
        <authorList>
            <person name="Wallberg A."/>
        </authorList>
    </citation>
    <scope>NUCLEOTIDE SEQUENCE [LARGE SCALE GENOMIC DNA]</scope>
</reference>
<dbReference type="PANTHER" id="PTHR43115:SF4">
    <property type="entry name" value="DEHYDROGENASE_REDUCTASE SDR FAMILY MEMBER 11"/>
    <property type="match status" value="1"/>
</dbReference>
<proteinExistence type="inferred from homology"/>
<feature type="non-terminal residue" evidence="3">
    <location>
        <position position="1"/>
    </location>
</feature>
<keyword evidence="4" id="KW-1185">Reference proteome</keyword>
<dbReference type="AlphaFoldDB" id="A0AAV2SLY8"/>
<dbReference type="SUPFAM" id="SSF51735">
    <property type="entry name" value="NAD(P)-binding Rossmann-fold domains"/>
    <property type="match status" value="1"/>
</dbReference>
<dbReference type="EMBL" id="CAXKWB010081438">
    <property type="protein sequence ID" value="CAL4205902.1"/>
    <property type="molecule type" value="Genomic_DNA"/>
</dbReference>
<dbReference type="PRINTS" id="PR00081">
    <property type="entry name" value="GDHRDH"/>
</dbReference>
<dbReference type="Pfam" id="PF00106">
    <property type="entry name" value="adh_short"/>
    <property type="match status" value="1"/>
</dbReference>
<dbReference type="InterPro" id="IPR002347">
    <property type="entry name" value="SDR_fam"/>
</dbReference>
<sequence length="166" mass="17767">SVIGAAICRVLVEKGMKVVGAAKSIKKVQAVSEELVGRKGSMIAIHCDITKDEDVLALFESIKNKFGGVDVCINSASLDTFTTLLDGNPNKWRNMLNVNVVGLCLCTREAIASMQQRGIDDGQIIHLNNIAGHYVSSPGSVSAMYTASKFAVTALTEGLRQELRQA</sequence>
<protein>
    <recommendedName>
        <fullName evidence="5">Dehydrogenase/reductase SDR family member 11</fullName>
    </recommendedName>
</protein>
<comment type="similarity">
    <text evidence="1">Belongs to the short-chain dehydrogenases/reductases (SDR) family.</text>
</comment>
<evidence type="ECO:0000256" key="2">
    <source>
        <dbReference type="ARBA" id="ARBA00023002"/>
    </source>
</evidence>
<dbReference type="PANTHER" id="PTHR43115">
    <property type="entry name" value="DEHYDROGENASE/REDUCTASE SDR FAMILY MEMBER 11"/>
    <property type="match status" value="1"/>
</dbReference>
<name>A0AAV2SLY8_MEGNR</name>
<keyword evidence="2" id="KW-0560">Oxidoreductase</keyword>
<dbReference type="InterPro" id="IPR036291">
    <property type="entry name" value="NAD(P)-bd_dom_sf"/>
</dbReference>
<evidence type="ECO:0008006" key="5">
    <source>
        <dbReference type="Google" id="ProtNLM"/>
    </source>
</evidence>
<gene>
    <name evidence="3" type="ORF">MNOR_LOCUS37963</name>
</gene>
<comment type="caution">
    <text evidence="3">The sequence shown here is derived from an EMBL/GenBank/DDBJ whole genome shotgun (WGS) entry which is preliminary data.</text>
</comment>
<evidence type="ECO:0000313" key="3">
    <source>
        <dbReference type="EMBL" id="CAL4205902.1"/>
    </source>
</evidence>
<dbReference type="Proteomes" id="UP001497623">
    <property type="component" value="Unassembled WGS sequence"/>
</dbReference>
<organism evidence="3 4">
    <name type="scientific">Meganyctiphanes norvegica</name>
    <name type="common">Northern krill</name>
    <name type="synonym">Thysanopoda norvegica</name>
    <dbReference type="NCBI Taxonomy" id="48144"/>
    <lineage>
        <taxon>Eukaryota</taxon>
        <taxon>Metazoa</taxon>
        <taxon>Ecdysozoa</taxon>
        <taxon>Arthropoda</taxon>
        <taxon>Crustacea</taxon>
        <taxon>Multicrustacea</taxon>
        <taxon>Malacostraca</taxon>
        <taxon>Eumalacostraca</taxon>
        <taxon>Eucarida</taxon>
        <taxon>Euphausiacea</taxon>
        <taxon>Euphausiidae</taxon>
        <taxon>Meganyctiphanes</taxon>
    </lineage>
</organism>
<dbReference type="GO" id="GO:0016491">
    <property type="term" value="F:oxidoreductase activity"/>
    <property type="evidence" value="ECO:0007669"/>
    <property type="project" value="UniProtKB-KW"/>
</dbReference>
<accession>A0AAV2SLY8</accession>
<dbReference type="Gene3D" id="3.40.50.720">
    <property type="entry name" value="NAD(P)-binding Rossmann-like Domain"/>
    <property type="match status" value="1"/>
</dbReference>
<evidence type="ECO:0000313" key="4">
    <source>
        <dbReference type="Proteomes" id="UP001497623"/>
    </source>
</evidence>